<evidence type="ECO:0000256" key="1">
    <source>
        <dbReference type="ARBA" id="ARBA00001946"/>
    </source>
</evidence>
<dbReference type="InterPro" id="IPR029787">
    <property type="entry name" value="Nucleotide_cyclase"/>
</dbReference>
<dbReference type="PROSITE" id="PS50887">
    <property type="entry name" value="GGDEF"/>
    <property type="match status" value="1"/>
</dbReference>
<organism evidence="10 11">
    <name type="scientific">Amphritea opalescens</name>
    <dbReference type="NCBI Taxonomy" id="2490544"/>
    <lineage>
        <taxon>Bacteria</taxon>
        <taxon>Pseudomonadati</taxon>
        <taxon>Pseudomonadota</taxon>
        <taxon>Gammaproteobacteria</taxon>
        <taxon>Oceanospirillales</taxon>
        <taxon>Oceanospirillaceae</taxon>
        <taxon>Amphritea</taxon>
    </lineage>
</organism>
<dbReference type="PANTHER" id="PTHR45138">
    <property type="entry name" value="REGULATORY COMPONENTS OF SENSORY TRANSDUCTION SYSTEM"/>
    <property type="match status" value="1"/>
</dbReference>
<dbReference type="InterPro" id="IPR000160">
    <property type="entry name" value="GGDEF_dom"/>
</dbReference>
<evidence type="ECO:0000256" key="2">
    <source>
        <dbReference type="ARBA" id="ARBA00004651"/>
    </source>
</evidence>
<dbReference type="CDD" id="cd01949">
    <property type="entry name" value="GGDEF"/>
    <property type="match status" value="1"/>
</dbReference>
<evidence type="ECO:0000313" key="11">
    <source>
        <dbReference type="Proteomes" id="UP000283087"/>
    </source>
</evidence>
<evidence type="ECO:0000313" key="10">
    <source>
        <dbReference type="EMBL" id="RTE64792.1"/>
    </source>
</evidence>
<gene>
    <name evidence="10" type="ORF">EH243_15545</name>
</gene>
<dbReference type="GO" id="GO:0043709">
    <property type="term" value="P:cell adhesion involved in single-species biofilm formation"/>
    <property type="evidence" value="ECO:0007669"/>
    <property type="project" value="TreeGrafter"/>
</dbReference>
<keyword evidence="6 8" id="KW-1133">Transmembrane helix</keyword>
<protein>
    <recommendedName>
        <fullName evidence="3">diguanylate cyclase</fullName>
        <ecNumber evidence="3">2.7.7.65</ecNumber>
    </recommendedName>
</protein>
<keyword evidence="5 8" id="KW-0812">Transmembrane</keyword>
<dbReference type="Pfam" id="PF02743">
    <property type="entry name" value="dCache_1"/>
    <property type="match status" value="1"/>
</dbReference>
<dbReference type="InterPro" id="IPR033479">
    <property type="entry name" value="dCache_1"/>
</dbReference>
<dbReference type="GO" id="GO:0005886">
    <property type="term" value="C:plasma membrane"/>
    <property type="evidence" value="ECO:0007669"/>
    <property type="project" value="UniProtKB-SubCell"/>
</dbReference>
<dbReference type="AlphaFoldDB" id="A0A430KMU6"/>
<dbReference type="PANTHER" id="PTHR45138:SF26">
    <property type="entry name" value="DIGUANYLATE CYCLASE"/>
    <property type="match status" value="1"/>
</dbReference>
<dbReference type="InterPro" id="IPR043128">
    <property type="entry name" value="Rev_trsase/Diguanyl_cyclase"/>
</dbReference>
<dbReference type="CDD" id="cd18773">
    <property type="entry name" value="PDC1_HK_sensor"/>
    <property type="match status" value="1"/>
</dbReference>
<dbReference type="InterPro" id="IPR050469">
    <property type="entry name" value="Diguanylate_Cyclase"/>
</dbReference>
<name>A0A430KMU6_9GAMM</name>
<dbReference type="OrthoDB" id="9812260at2"/>
<dbReference type="FunFam" id="3.30.70.270:FF:000001">
    <property type="entry name" value="Diguanylate cyclase domain protein"/>
    <property type="match status" value="1"/>
</dbReference>
<keyword evidence="4" id="KW-1003">Cell membrane</keyword>
<proteinExistence type="predicted"/>
<dbReference type="Gene3D" id="3.30.450.20">
    <property type="entry name" value="PAS domain"/>
    <property type="match status" value="1"/>
</dbReference>
<evidence type="ECO:0000256" key="6">
    <source>
        <dbReference type="ARBA" id="ARBA00022989"/>
    </source>
</evidence>
<dbReference type="EC" id="2.7.7.65" evidence="3"/>
<feature type="transmembrane region" description="Helical" evidence="8">
    <location>
        <begin position="286"/>
        <end position="308"/>
    </location>
</feature>
<dbReference type="GO" id="GO:0052621">
    <property type="term" value="F:diguanylate cyclase activity"/>
    <property type="evidence" value="ECO:0007669"/>
    <property type="project" value="UniProtKB-EC"/>
</dbReference>
<dbReference type="Pfam" id="PF00990">
    <property type="entry name" value="GGDEF"/>
    <property type="match status" value="1"/>
</dbReference>
<dbReference type="RefSeq" id="WP_126159584.1">
    <property type="nucleotide sequence ID" value="NZ_RQXW01000017.1"/>
</dbReference>
<comment type="cofactor">
    <cofactor evidence="1">
        <name>Mg(2+)</name>
        <dbReference type="ChEBI" id="CHEBI:18420"/>
    </cofactor>
</comment>
<evidence type="ECO:0000256" key="7">
    <source>
        <dbReference type="ARBA" id="ARBA00023136"/>
    </source>
</evidence>
<sequence length="487" mass="55449">MSLHLRKPSFVLISGLLLSLAFTAISLISYYVANQSLNQHITTNTLPLTSDTIYSEVQRDLLQPVLVSSLMAQDTFVHDWIEEGEQNPEQMQRYLKAIQQRYDAFTAFFVSEYTHKYYHSTGILKQVSDTLPADRWYFHSRKAPEEFNINLDLDTANTSITTLFVNHKVTDEQGKLLGIIGVGLASTTIKELIETYQSRYGRQVYFIDAQGKVTMQGSQFSGASDIHEVKGLQNIAPEILSSPEGSYTYTNDNQTYLIKTRFIPELSWYLIVQHTEQSEARITTTLWINLTISLAVIIIVLLLQHFTLGGYQRRLEYMANTDPLTGASSRHAFEMLFQQILNFAKRQKHPVSTILVDIDHFKTFNDNYGHLLGDTILTNVAKVLTQNLRQADTLCRWGGDEFFIVLPNCHQSNALLIAEKMRQEIEESLQVINDQQLHVTASFGVAEYSNDETTVSLFNRTDLALYRAKSKNRNQVEVATESAFKTV</sequence>
<keyword evidence="11" id="KW-1185">Reference proteome</keyword>
<dbReference type="EMBL" id="RQXW01000017">
    <property type="protein sequence ID" value="RTE64792.1"/>
    <property type="molecule type" value="Genomic_DNA"/>
</dbReference>
<evidence type="ECO:0000256" key="3">
    <source>
        <dbReference type="ARBA" id="ARBA00012528"/>
    </source>
</evidence>
<evidence type="ECO:0000256" key="5">
    <source>
        <dbReference type="ARBA" id="ARBA00022692"/>
    </source>
</evidence>
<dbReference type="Proteomes" id="UP000283087">
    <property type="component" value="Unassembled WGS sequence"/>
</dbReference>
<evidence type="ECO:0000256" key="8">
    <source>
        <dbReference type="SAM" id="Phobius"/>
    </source>
</evidence>
<accession>A0A430KMU6</accession>
<dbReference type="GO" id="GO:1902201">
    <property type="term" value="P:negative regulation of bacterial-type flagellum-dependent cell motility"/>
    <property type="evidence" value="ECO:0007669"/>
    <property type="project" value="TreeGrafter"/>
</dbReference>
<dbReference type="SMART" id="SM00267">
    <property type="entry name" value="GGDEF"/>
    <property type="match status" value="1"/>
</dbReference>
<comment type="subcellular location">
    <subcellularLocation>
        <location evidence="2">Cell membrane</location>
        <topology evidence="2">Multi-pass membrane protein</topology>
    </subcellularLocation>
</comment>
<keyword evidence="7 8" id="KW-0472">Membrane</keyword>
<dbReference type="Gene3D" id="3.30.70.270">
    <property type="match status" value="1"/>
</dbReference>
<reference evidence="10 11" key="1">
    <citation type="submission" date="2018-11" db="EMBL/GenBank/DDBJ databases">
        <title>The draft genome sequence of Amphritea opalescens ANRC-JH13T.</title>
        <authorList>
            <person name="Fang Z."/>
            <person name="Zhang Y."/>
            <person name="Han X."/>
        </authorList>
    </citation>
    <scope>NUCLEOTIDE SEQUENCE [LARGE SCALE GENOMIC DNA]</scope>
    <source>
        <strain evidence="10 11">ANRC-JH13</strain>
    </source>
</reference>
<feature type="domain" description="GGDEF" evidence="9">
    <location>
        <begin position="349"/>
        <end position="481"/>
    </location>
</feature>
<dbReference type="SUPFAM" id="SSF55073">
    <property type="entry name" value="Nucleotide cyclase"/>
    <property type="match status" value="1"/>
</dbReference>
<comment type="caution">
    <text evidence="10">The sequence shown here is derived from an EMBL/GenBank/DDBJ whole genome shotgun (WGS) entry which is preliminary data.</text>
</comment>
<dbReference type="NCBIfam" id="TIGR00254">
    <property type="entry name" value="GGDEF"/>
    <property type="match status" value="1"/>
</dbReference>
<evidence type="ECO:0000256" key="4">
    <source>
        <dbReference type="ARBA" id="ARBA00022475"/>
    </source>
</evidence>
<evidence type="ECO:0000259" key="9">
    <source>
        <dbReference type="PROSITE" id="PS50887"/>
    </source>
</evidence>